<dbReference type="PROSITE" id="PS50052">
    <property type="entry name" value="GUANYLATE_KINASE_2"/>
    <property type="match status" value="1"/>
</dbReference>
<dbReference type="AlphaFoldDB" id="A0A0C9Z6B0"/>
<evidence type="ECO:0000256" key="5">
    <source>
        <dbReference type="ARBA" id="ARBA00022741"/>
    </source>
</evidence>
<dbReference type="HOGENOM" id="CLU_001715_0_1_1"/>
<dbReference type="OrthoDB" id="6334211at2759"/>
<feature type="domain" description="Guanylate kinase-like" evidence="9">
    <location>
        <begin position="11"/>
        <end position="193"/>
    </location>
</feature>
<comment type="similarity">
    <text evidence="1">Belongs to the guanylate kinase family.</text>
</comment>
<evidence type="ECO:0000313" key="10">
    <source>
        <dbReference type="EMBL" id="KIK21644.1"/>
    </source>
</evidence>
<keyword evidence="4" id="KW-0808">Transferase</keyword>
<evidence type="ECO:0000256" key="3">
    <source>
        <dbReference type="ARBA" id="ARBA00016296"/>
    </source>
</evidence>
<evidence type="ECO:0000256" key="6">
    <source>
        <dbReference type="ARBA" id="ARBA00022777"/>
    </source>
</evidence>
<keyword evidence="5" id="KW-0547">Nucleotide-binding</keyword>
<dbReference type="STRING" id="765257.A0A0C9Z6B0"/>
<gene>
    <name evidence="10" type="ORF">PISMIDRAFT_103741</name>
</gene>
<dbReference type="PANTHER" id="PTHR23117">
    <property type="entry name" value="GUANYLATE KINASE-RELATED"/>
    <property type="match status" value="1"/>
</dbReference>
<dbReference type="SMART" id="SM00072">
    <property type="entry name" value="GuKc"/>
    <property type="match status" value="1"/>
</dbReference>
<keyword evidence="11" id="KW-1185">Reference proteome</keyword>
<dbReference type="InterPro" id="IPR008145">
    <property type="entry name" value="GK/Ca_channel_bsu"/>
</dbReference>
<dbReference type="InterPro" id="IPR008144">
    <property type="entry name" value="Guanylate_kin-like_dom"/>
</dbReference>
<dbReference type="SUPFAM" id="SSF52540">
    <property type="entry name" value="P-loop containing nucleoside triphosphate hydrolases"/>
    <property type="match status" value="1"/>
</dbReference>
<dbReference type="InterPro" id="IPR020590">
    <property type="entry name" value="Guanylate_kinase_CS"/>
</dbReference>
<reference evidence="11" key="2">
    <citation type="submission" date="2015-01" db="EMBL/GenBank/DDBJ databases">
        <title>Evolutionary Origins and Diversification of the Mycorrhizal Mutualists.</title>
        <authorList>
            <consortium name="DOE Joint Genome Institute"/>
            <consortium name="Mycorrhizal Genomics Consortium"/>
            <person name="Kohler A."/>
            <person name="Kuo A."/>
            <person name="Nagy L.G."/>
            <person name="Floudas D."/>
            <person name="Copeland A."/>
            <person name="Barry K.W."/>
            <person name="Cichocki N."/>
            <person name="Veneault-Fourrey C."/>
            <person name="LaButti K."/>
            <person name="Lindquist E.A."/>
            <person name="Lipzen A."/>
            <person name="Lundell T."/>
            <person name="Morin E."/>
            <person name="Murat C."/>
            <person name="Riley R."/>
            <person name="Ohm R."/>
            <person name="Sun H."/>
            <person name="Tunlid A."/>
            <person name="Henrissat B."/>
            <person name="Grigoriev I.V."/>
            <person name="Hibbett D.S."/>
            <person name="Martin F."/>
        </authorList>
    </citation>
    <scope>NUCLEOTIDE SEQUENCE [LARGE SCALE GENOMIC DNA]</scope>
    <source>
        <strain evidence="11">441</strain>
    </source>
</reference>
<dbReference type="GO" id="GO:0004385">
    <property type="term" value="F:GMP kinase activity"/>
    <property type="evidence" value="ECO:0007669"/>
    <property type="project" value="UniProtKB-EC"/>
</dbReference>
<dbReference type="FunFam" id="3.30.63.10:FF:000002">
    <property type="entry name" value="Guanylate kinase 1"/>
    <property type="match status" value="1"/>
</dbReference>
<evidence type="ECO:0000256" key="7">
    <source>
        <dbReference type="ARBA" id="ARBA00022840"/>
    </source>
</evidence>
<dbReference type="NCBIfam" id="TIGR03263">
    <property type="entry name" value="guanyl_kin"/>
    <property type="match status" value="1"/>
</dbReference>
<dbReference type="GO" id="GO:0005829">
    <property type="term" value="C:cytosol"/>
    <property type="evidence" value="ECO:0007669"/>
    <property type="project" value="TreeGrafter"/>
</dbReference>
<protein>
    <recommendedName>
        <fullName evidence="3">Guanylate kinase</fullName>
        <ecNumber evidence="2">2.7.4.8</ecNumber>
    </recommendedName>
    <alternativeName>
        <fullName evidence="8">GMP kinase</fullName>
    </alternativeName>
</protein>
<dbReference type="FunFam" id="3.40.50.300:FF:000776">
    <property type="entry name" value="Guanylate kinase 2"/>
    <property type="match status" value="1"/>
</dbReference>
<dbReference type="CDD" id="cd00071">
    <property type="entry name" value="GMPK"/>
    <property type="match status" value="1"/>
</dbReference>
<evidence type="ECO:0000256" key="4">
    <source>
        <dbReference type="ARBA" id="ARBA00022679"/>
    </source>
</evidence>
<keyword evidence="6" id="KW-0418">Kinase</keyword>
<dbReference type="Gene3D" id="3.30.63.10">
    <property type="entry name" value="Guanylate Kinase phosphate binding domain"/>
    <property type="match status" value="1"/>
</dbReference>
<evidence type="ECO:0000256" key="2">
    <source>
        <dbReference type="ARBA" id="ARBA00012961"/>
    </source>
</evidence>
<keyword evidence="7" id="KW-0067">ATP-binding</keyword>
<dbReference type="Pfam" id="PF00625">
    <property type="entry name" value="Guanylate_kin"/>
    <property type="match status" value="1"/>
</dbReference>
<dbReference type="EMBL" id="KN833749">
    <property type="protein sequence ID" value="KIK21644.1"/>
    <property type="molecule type" value="Genomic_DNA"/>
</dbReference>
<dbReference type="InterPro" id="IPR017665">
    <property type="entry name" value="Guanylate_kinase"/>
</dbReference>
<accession>A0A0C9Z6B0</accession>
<evidence type="ECO:0000256" key="1">
    <source>
        <dbReference type="ARBA" id="ARBA00005790"/>
    </source>
</evidence>
<name>A0A0C9Z6B0_9AGAM</name>
<dbReference type="InterPro" id="IPR027417">
    <property type="entry name" value="P-loop_NTPase"/>
</dbReference>
<dbReference type="PANTHER" id="PTHR23117:SF13">
    <property type="entry name" value="GUANYLATE KINASE"/>
    <property type="match status" value="1"/>
</dbReference>
<reference evidence="10 11" key="1">
    <citation type="submission" date="2014-04" db="EMBL/GenBank/DDBJ databases">
        <authorList>
            <consortium name="DOE Joint Genome Institute"/>
            <person name="Kuo A."/>
            <person name="Kohler A."/>
            <person name="Costa M.D."/>
            <person name="Nagy L.G."/>
            <person name="Floudas D."/>
            <person name="Copeland A."/>
            <person name="Barry K.W."/>
            <person name="Cichocki N."/>
            <person name="Veneault-Fourrey C."/>
            <person name="LaButti K."/>
            <person name="Lindquist E.A."/>
            <person name="Lipzen A."/>
            <person name="Lundell T."/>
            <person name="Morin E."/>
            <person name="Murat C."/>
            <person name="Sun H."/>
            <person name="Tunlid A."/>
            <person name="Henrissat B."/>
            <person name="Grigoriev I.V."/>
            <person name="Hibbett D.S."/>
            <person name="Martin F."/>
            <person name="Nordberg H.P."/>
            <person name="Cantor M.N."/>
            <person name="Hua S.X."/>
        </authorList>
    </citation>
    <scope>NUCLEOTIDE SEQUENCE [LARGE SCALE GENOMIC DNA]</scope>
    <source>
        <strain evidence="10 11">441</strain>
    </source>
</reference>
<sequence length="207" mass="22786">MSQSTTTTTSSVPLVVFGPSGVGKGTLIKRLFADYPDKFAFSVSHTTRAPRPGETDGKEYHFVSQDTFKSLLSENAFIEHAQFSNNFYGTSVCAIDAVRSTGKRCILDIESQGVRQVKNTDLHPVYVFISPPSMAVLRQRLHGRATDSEEAIQKRLATAVVEISYAREEGACDYIIINDDLETAYSKFRDVALGNLIQGDTLPPLDD</sequence>
<organism evidence="10 11">
    <name type="scientific">Pisolithus microcarpus 441</name>
    <dbReference type="NCBI Taxonomy" id="765257"/>
    <lineage>
        <taxon>Eukaryota</taxon>
        <taxon>Fungi</taxon>
        <taxon>Dikarya</taxon>
        <taxon>Basidiomycota</taxon>
        <taxon>Agaricomycotina</taxon>
        <taxon>Agaricomycetes</taxon>
        <taxon>Agaricomycetidae</taxon>
        <taxon>Boletales</taxon>
        <taxon>Sclerodermatineae</taxon>
        <taxon>Pisolithaceae</taxon>
        <taxon>Pisolithus</taxon>
    </lineage>
</organism>
<evidence type="ECO:0000259" key="9">
    <source>
        <dbReference type="PROSITE" id="PS50052"/>
    </source>
</evidence>
<dbReference type="Proteomes" id="UP000054018">
    <property type="component" value="Unassembled WGS sequence"/>
</dbReference>
<evidence type="ECO:0000313" key="11">
    <source>
        <dbReference type="Proteomes" id="UP000054018"/>
    </source>
</evidence>
<proteinExistence type="inferred from homology"/>
<dbReference type="PROSITE" id="PS00856">
    <property type="entry name" value="GUANYLATE_KINASE_1"/>
    <property type="match status" value="1"/>
</dbReference>
<evidence type="ECO:0000256" key="8">
    <source>
        <dbReference type="ARBA" id="ARBA00030128"/>
    </source>
</evidence>
<dbReference type="Gene3D" id="3.40.50.300">
    <property type="entry name" value="P-loop containing nucleotide triphosphate hydrolases"/>
    <property type="match status" value="1"/>
</dbReference>
<dbReference type="GO" id="GO:0005524">
    <property type="term" value="F:ATP binding"/>
    <property type="evidence" value="ECO:0007669"/>
    <property type="project" value="UniProtKB-KW"/>
</dbReference>
<dbReference type="EC" id="2.7.4.8" evidence="2"/>